<comment type="caution">
    <text evidence="1">The sequence shown here is derived from an EMBL/GenBank/DDBJ whole genome shotgun (WGS) entry which is preliminary data.</text>
</comment>
<feature type="non-terminal residue" evidence="1">
    <location>
        <position position="1"/>
    </location>
</feature>
<sequence>PCLRNLTKFGGNYKKVTEENFESYVLCNSKTLTKNEDVYFAKNFNYKKNGFTDKEWTVFRNRTVPGFRRALHNCRGGCRKIHF</sequence>
<name>A0A9P6MVA7_9FUNG</name>
<organism evidence="1 2">
    <name type="scientific">Entomortierella chlamydospora</name>
    <dbReference type="NCBI Taxonomy" id="101097"/>
    <lineage>
        <taxon>Eukaryota</taxon>
        <taxon>Fungi</taxon>
        <taxon>Fungi incertae sedis</taxon>
        <taxon>Mucoromycota</taxon>
        <taxon>Mortierellomycotina</taxon>
        <taxon>Mortierellomycetes</taxon>
        <taxon>Mortierellales</taxon>
        <taxon>Mortierellaceae</taxon>
        <taxon>Entomortierella</taxon>
    </lineage>
</organism>
<dbReference type="AlphaFoldDB" id="A0A9P6MVA7"/>
<evidence type="ECO:0000313" key="1">
    <source>
        <dbReference type="EMBL" id="KAG0014134.1"/>
    </source>
</evidence>
<accession>A0A9P6MVA7</accession>
<dbReference type="Proteomes" id="UP000703661">
    <property type="component" value="Unassembled WGS sequence"/>
</dbReference>
<protein>
    <submittedName>
        <fullName evidence="1">Uncharacterized protein</fullName>
    </submittedName>
</protein>
<reference evidence="1" key="1">
    <citation type="journal article" date="2020" name="Fungal Divers.">
        <title>Resolving the Mortierellaceae phylogeny through synthesis of multi-gene phylogenetics and phylogenomics.</title>
        <authorList>
            <person name="Vandepol N."/>
            <person name="Liber J."/>
            <person name="Desiro A."/>
            <person name="Na H."/>
            <person name="Kennedy M."/>
            <person name="Barry K."/>
            <person name="Grigoriev I.V."/>
            <person name="Miller A.N."/>
            <person name="O'Donnell K."/>
            <person name="Stajich J.E."/>
            <person name="Bonito G."/>
        </authorList>
    </citation>
    <scope>NUCLEOTIDE SEQUENCE</scope>
    <source>
        <strain evidence="1">NRRL 2769</strain>
    </source>
</reference>
<dbReference type="OrthoDB" id="2387403at2759"/>
<gene>
    <name evidence="1" type="ORF">BGZ80_010636</name>
</gene>
<keyword evidence="2" id="KW-1185">Reference proteome</keyword>
<dbReference type="EMBL" id="JAAAID010000760">
    <property type="protein sequence ID" value="KAG0014134.1"/>
    <property type="molecule type" value="Genomic_DNA"/>
</dbReference>
<evidence type="ECO:0000313" key="2">
    <source>
        <dbReference type="Proteomes" id="UP000703661"/>
    </source>
</evidence>
<proteinExistence type="predicted"/>